<dbReference type="Pfam" id="PF21948">
    <property type="entry name" value="LplA-B_cat"/>
    <property type="match status" value="1"/>
</dbReference>
<comment type="caution">
    <text evidence="11">The sequence shown here is derived from an EMBL/GenBank/DDBJ whole genome shotgun (WGS) entry which is preliminary data.</text>
</comment>
<dbReference type="FunFam" id="3.30.930.10:FF:000035">
    <property type="entry name" value="Putative lipoyltransferase 2, mitochondrial"/>
    <property type="match status" value="1"/>
</dbReference>
<gene>
    <name evidence="11" type="ORF">DPMN_136068</name>
    <name evidence="12" type="ORF">DPMN_136504</name>
</gene>
<dbReference type="InterPro" id="IPR020605">
    <property type="entry name" value="Octanoyltransferase_CS"/>
</dbReference>
<keyword evidence="13" id="KW-1185">Reference proteome</keyword>
<dbReference type="PANTHER" id="PTHR10993">
    <property type="entry name" value="OCTANOYLTRANSFERASE"/>
    <property type="match status" value="1"/>
</dbReference>
<evidence type="ECO:0000256" key="6">
    <source>
        <dbReference type="PIRNR" id="PIRNR016262"/>
    </source>
</evidence>
<dbReference type="CDD" id="cd16444">
    <property type="entry name" value="LipB"/>
    <property type="match status" value="1"/>
</dbReference>
<keyword evidence="4 6" id="KW-0808">Transferase</keyword>
<feature type="binding site" evidence="8">
    <location>
        <begin position="152"/>
        <end position="154"/>
    </location>
    <ligand>
        <name>substrate</name>
    </ligand>
</feature>
<evidence type="ECO:0000313" key="11">
    <source>
        <dbReference type="EMBL" id="KAH3807721.1"/>
    </source>
</evidence>
<comment type="catalytic activity">
    <reaction evidence="6">
        <text>octanoyl-[ACP] + L-lysyl-[protein] = N(6)-octanoyl-L-lysyl-[protein] + holo-[ACP] + H(+)</text>
        <dbReference type="Rhea" id="RHEA:17665"/>
        <dbReference type="Rhea" id="RHEA-COMP:9636"/>
        <dbReference type="Rhea" id="RHEA-COMP:9685"/>
        <dbReference type="Rhea" id="RHEA-COMP:9752"/>
        <dbReference type="Rhea" id="RHEA-COMP:9928"/>
        <dbReference type="ChEBI" id="CHEBI:15378"/>
        <dbReference type="ChEBI" id="CHEBI:29969"/>
        <dbReference type="ChEBI" id="CHEBI:64479"/>
        <dbReference type="ChEBI" id="CHEBI:78463"/>
        <dbReference type="ChEBI" id="CHEBI:78809"/>
        <dbReference type="EC" id="2.3.1.181"/>
    </reaction>
</comment>
<comment type="pathway">
    <text evidence="2 6">Protein modification; protein lipoylation via endogenous pathway; protein N(6)-(lipoyl)lysine from octanoyl-[acyl-carrier-protein]: step 1/2.</text>
</comment>
<dbReference type="InterPro" id="IPR045864">
    <property type="entry name" value="aa-tRNA-synth_II/BPL/LPL"/>
</dbReference>
<evidence type="ECO:0000256" key="1">
    <source>
        <dbReference type="ARBA" id="ARBA00004173"/>
    </source>
</evidence>
<feature type="domain" description="BPL/LPL catalytic" evidence="10">
    <location>
        <begin position="42"/>
        <end position="222"/>
    </location>
</feature>
<dbReference type="SUPFAM" id="SSF55681">
    <property type="entry name" value="Class II aaRS and biotin synthetases"/>
    <property type="match status" value="1"/>
</dbReference>
<evidence type="ECO:0000313" key="12">
    <source>
        <dbReference type="EMBL" id="KAH3808153.1"/>
    </source>
</evidence>
<evidence type="ECO:0000256" key="5">
    <source>
        <dbReference type="ARBA" id="ARBA00023315"/>
    </source>
</evidence>
<dbReference type="GO" id="GO:0005739">
    <property type="term" value="C:mitochondrion"/>
    <property type="evidence" value="ECO:0007669"/>
    <property type="project" value="UniProtKB-SubCell"/>
</dbReference>
<dbReference type="NCBIfam" id="TIGR00214">
    <property type="entry name" value="lipB"/>
    <property type="match status" value="1"/>
</dbReference>
<dbReference type="OrthoDB" id="19908at2759"/>
<dbReference type="EMBL" id="JAIWYP010000006">
    <property type="protein sequence ID" value="KAH3807721.1"/>
    <property type="molecule type" value="Genomic_DNA"/>
</dbReference>
<feature type="binding site" evidence="8">
    <location>
        <begin position="86"/>
        <end position="93"/>
    </location>
    <ligand>
        <name>substrate</name>
    </ligand>
</feature>
<reference evidence="11" key="2">
    <citation type="submission" date="2020-11" db="EMBL/GenBank/DDBJ databases">
        <authorList>
            <person name="McCartney M.A."/>
            <person name="Auch B."/>
            <person name="Kono T."/>
            <person name="Mallez S."/>
            <person name="Becker A."/>
            <person name="Gohl D.M."/>
            <person name="Silverstein K.A.T."/>
            <person name="Koren S."/>
            <person name="Bechman K.B."/>
            <person name="Herman A."/>
            <person name="Abrahante J.E."/>
            <person name="Garbe J."/>
        </authorList>
    </citation>
    <scope>NUCLEOTIDE SEQUENCE</scope>
    <source>
        <strain evidence="11">Duluth1</strain>
        <tissue evidence="11">Whole animal</tissue>
    </source>
</reference>
<dbReference type="PANTHER" id="PTHR10993:SF7">
    <property type="entry name" value="LIPOYLTRANSFERASE 2, MITOCHONDRIAL-RELATED"/>
    <property type="match status" value="1"/>
</dbReference>
<evidence type="ECO:0000256" key="7">
    <source>
        <dbReference type="PIRSR" id="PIRSR016262-1"/>
    </source>
</evidence>
<dbReference type="InterPro" id="IPR004143">
    <property type="entry name" value="BPL_LPL_catalytic"/>
</dbReference>
<evidence type="ECO:0000256" key="2">
    <source>
        <dbReference type="ARBA" id="ARBA00004821"/>
    </source>
</evidence>
<evidence type="ECO:0000256" key="9">
    <source>
        <dbReference type="PIRSR" id="PIRSR016262-3"/>
    </source>
</evidence>
<dbReference type="InterPro" id="IPR000544">
    <property type="entry name" value="Octanoyltransferase"/>
</dbReference>
<dbReference type="GO" id="GO:0033819">
    <property type="term" value="F:lipoyl(octanoyl) transferase activity"/>
    <property type="evidence" value="ECO:0007669"/>
    <property type="project" value="UniProtKB-EC"/>
</dbReference>
<dbReference type="EMBL" id="JAIWYP010000006">
    <property type="protein sequence ID" value="KAH3808153.1"/>
    <property type="molecule type" value="Genomic_DNA"/>
</dbReference>
<proteinExistence type="inferred from homology"/>
<evidence type="ECO:0000256" key="3">
    <source>
        <dbReference type="ARBA" id="ARBA00007907"/>
    </source>
</evidence>
<dbReference type="PROSITE" id="PS01313">
    <property type="entry name" value="LIPB"/>
    <property type="match status" value="1"/>
</dbReference>
<accession>A0A9D4G079</accession>
<comment type="subcellular location">
    <subcellularLocation>
        <location evidence="1 6">Mitochondrion</location>
    </subcellularLocation>
</comment>
<dbReference type="HAMAP" id="MF_00013">
    <property type="entry name" value="LipB"/>
    <property type="match status" value="1"/>
</dbReference>
<sequence length="247" mass="27996">MLAARQLVHVINLQRMGFVCAFDVQMRYARYHLDELASRPYAQGIDVLLLVEHNPVYTVGLRDKSYSKEDEEKLRATGAEFHRTNRGGLITFHGPGQLVAYPIINLKHFKLGMRDYVCKLEKTMIDTCGFYGLKATTTKDTGVWIEDRKVGAVGIHGSRFITTHGVSLNCNTDLTWFDHIVPCGLEGKTTTSLSKELQKKVCITQTIPVFLKAFQERFGCELTEMFLVTQDHNLMPTPENLRKAEVV</sequence>
<keyword evidence="6" id="KW-0496">Mitochondrion</keyword>
<feature type="site" description="Lowers pKa of active site Cys" evidence="9">
    <location>
        <position position="149"/>
    </location>
</feature>
<name>A0A9D4G079_DREPO</name>
<dbReference type="NCBIfam" id="NF010925">
    <property type="entry name" value="PRK14345.1"/>
    <property type="match status" value="1"/>
</dbReference>
<feature type="binding site" evidence="8">
    <location>
        <begin position="165"/>
        <end position="167"/>
    </location>
    <ligand>
        <name>substrate</name>
    </ligand>
</feature>
<dbReference type="Gene3D" id="3.30.930.10">
    <property type="entry name" value="Bira Bifunctional Protein, Domain 2"/>
    <property type="match status" value="1"/>
</dbReference>
<dbReference type="Proteomes" id="UP000828390">
    <property type="component" value="Unassembled WGS sequence"/>
</dbReference>
<evidence type="ECO:0000313" key="13">
    <source>
        <dbReference type="Proteomes" id="UP000828390"/>
    </source>
</evidence>
<dbReference type="GO" id="GO:0009249">
    <property type="term" value="P:protein lipoylation"/>
    <property type="evidence" value="ECO:0007669"/>
    <property type="project" value="InterPro"/>
</dbReference>
<reference evidence="11" key="1">
    <citation type="journal article" date="2019" name="bioRxiv">
        <title>The Genome of the Zebra Mussel, Dreissena polymorpha: A Resource for Invasive Species Research.</title>
        <authorList>
            <person name="McCartney M.A."/>
            <person name="Auch B."/>
            <person name="Kono T."/>
            <person name="Mallez S."/>
            <person name="Zhang Y."/>
            <person name="Obille A."/>
            <person name="Becker A."/>
            <person name="Abrahante J.E."/>
            <person name="Garbe J."/>
            <person name="Badalamenti J.P."/>
            <person name="Herman A."/>
            <person name="Mangelson H."/>
            <person name="Liachko I."/>
            <person name="Sullivan S."/>
            <person name="Sone E.D."/>
            <person name="Koren S."/>
            <person name="Silverstein K.A.T."/>
            <person name="Beckman K.B."/>
            <person name="Gohl D.M."/>
        </authorList>
    </citation>
    <scope>NUCLEOTIDE SEQUENCE</scope>
    <source>
        <strain evidence="11">Duluth1</strain>
        <tissue evidence="11">Whole animal</tissue>
    </source>
</reference>
<comment type="function">
    <text evidence="6">Catalyzes the transfer of endogenously produced octanoic acid from octanoyl-acyl-carrier-protein onto the lipoyl domains of lipoate-dependent enzymes. Lipoyl-ACP can also act as a substrate although octanoyl-ACP is likely to be the physiological substrate.</text>
</comment>
<dbReference type="EC" id="2.3.1.181" evidence="6"/>
<dbReference type="PIRSF" id="PIRSF016262">
    <property type="entry name" value="LPLase"/>
    <property type="match status" value="1"/>
</dbReference>
<evidence type="ECO:0000256" key="8">
    <source>
        <dbReference type="PIRSR" id="PIRSR016262-2"/>
    </source>
</evidence>
<comment type="similarity">
    <text evidence="3 6">Belongs to the LipB family.</text>
</comment>
<evidence type="ECO:0000259" key="10">
    <source>
        <dbReference type="PROSITE" id="PS51733"/>
    </source>
</evidence>
<protein>
    <recommendedName>
        <fullName evidence="6">Octanoyl-[acyl-carrier-protein]:protein N-octanoyltransferase LIPT2, mitochondrial</fullName>
        <ecNumber evidence="6">2.3.1.181</ecNumber>
    </recommendedName>
</protein>
<feature type="active site" description="Acyl-thioester intermediate" evidence="7">
    <location>
        <position position="183"/>
    </location>
</feature>
<evidence type="ECO:0000256" key="4">
    <source>
        <dbReference type="ARBA" id="ARBA00022679"/>
    </source>
</evidence>
<dbReference type="PROSITE" id="PS51733">
    <property type="entry name" value="BPL_LPL_CATALYTIC"/>
    <property type="match status" value="1"/>
</dbReference>
<organism evidence="11 13">
    <name type="scientific">Dreissena polymorpha</name>
    <name type="common">Zebra mussel</name>
    <name type="synonym">Mytilus polymorpha</name>
    <dbReference type="NCBI Taxonomy" id="45954"/>
    <lineage>
        <taxon>Eukaryota</taxon>
        <taxon>Metazoa</taxon>
        <taxon>Spiralia</taxon>
        <taxon>Lophotrochozoa</taxon>
        <taxon>Mollusca</taxon>
        <taxon>Bivalvia</taxon>
        <taxon>Autobranchia</taxon>
        <taxon>Heteroconchia</taxon>
        <taxon>Euheterodonta</taxon>
        <taxon>Imparidentia</taxon>
        <taxon>Neoheterodontei</taxon>
        <taxon>Myida</taxon>
        <taxon>Dreissenoidea</taxon>
        <taxon>Dreissenidae</taxon>
        <taxon>Dreissena</taxon>
    </lineage>
</organism>
<keyword evidence="5 6" id="KW-0012">Acyltransferase</keyword>
<dbReference type="AlphaFoldDB" id="A0A9D4G079"/>